<evidence type="ECO:0000313" key="13">
    <source>
        <dbReference type="Proteomes" id="UP000582213"/>
    </source>
</evidence>
<feature type="active site" description="Proton acceptor" evidence="6">
    <location>
        <position position="175"/>
    </location>
</feature>
<feature type="binding site" evidence="8">
    <location>
        <begin position="121"/>
        <end position="123"/>
    </location>
    <ligand>
        <name>NAD(+)</name>
        <dbReference type="ChEBI" id="CHEBI:57540"/>
    </ligand>
</feature>
<feature type="domain" description="Lactate/malate dehydrogenase N-terminal" evidence="10">
    <location>
        <begin position="5"/>
        <end position="137"/>
    </location>
</feature>
<dbReference type="GO" id="GO:0006089">
    <property type="term" value="P:lactate metabolic process"/>
    <property type="evidence" value="ECO:0007669"/>
    <property type="project" value="TreeGrafter"/>
</dbReference>
<evidence type="ECO:0000259" key="10">
    <source>
        <dbReference type="Pfam" id="PF00056"/>
    </source>
</evidence>
<name>A0A7J9RU88_SULOH</name>
<keyword evidence="3" id="KW-0816">Tricarboxylic acid cycle</keyword>
<feature type="binding site" evidence="8">
    <location>
        <begin position="11"/>
        <end position="16"/>
    </location>
    <ligand>
        <name>NAD(+)</name>
        <dbReference type="ChEBI" id="CHEBI:57540"/>
    </ligand>
</feature>
<dbReference type="PRINTS" id="PR00086">
    <property type="entry name" value="LLDHDRGNASE"/>
</dbReference>
<dbReference type="PANTHER" id="PTHR43128">
    <property type="entry name" value="L-2-HYDROXYCARBOXYLATE DEHYDROGENASE (NAD(P)(+))"/>
    <property type="match status" value="1"/>
</dbReference>
<organism evidence="12 13">
    <name type="scientific">Sulfurisphaera ohwakuensis</name>
    <dbReference type="NCBI Taxonomy" id="69656"/>
    <lineage>
        <taxon>Archaea</taxon>
        <taxon>Thermoproteota</taxon>
        <taxon>Thermoprotei</taxon>
        <taxon>Sulfolobales</taxon>
        <taxon>Sulfolobaceae</taxon>
        <taxon>Sulfurisphaera</taxon>
    </lineage>
</organism>
<dbReference type="GO" id="GO:0004459">
    <property type="term" value="F:L-lactate dehydrogenase (NAD+) activity"/>
    <property type="evidence" value="ECO:0007669"/>
    <property type="project" value="TreeGrafter"/>
</dbReference>
<feature type="binding site" evidence="7">
    <location>
        <position position="91"/>
    </location>
    <ligand>
        <name>substrate</name>
    </ligand>
</feature>
<dbReference type="SUPFAM" id="SSF56327">
    <property type="entry name" value="LDH C-terminal domain-like"/>
    <property type="match status" value="1"/>
</dbReference>
<evidence type="ECO:0000256" key="2">
    <source>
        <dbReference type="ARBA" id="ARBA00020382"/>
    </source>
</evidence>
<keyword evidence="5 8" id="KW-0520">NAD</keyword>
<dbReference type="CDD" id="cd00300">
    <property type="entry name" value="LDH_like"/>
    <property type="match status" value="1"/>
</dbReference>
<evidence type="ECO:0000256" key="6">
    <source>
        <dbReference type="PIRSR" id="PIRSR000102-1"/>
    </source>
</evidence>
<evidence type="ECO:0000256" key="8">
    <source>
        <dbReference type="PIRSR" id="PIRSR000102-3"/>
    </source>
</evidence>
<dbReference type="InterPro" id="IPR036291">
    <property type="entry name" value="NAD(P)-bd_dom_sf"/>
</dbReference>
<dbReference type="Pfam" id="PF00056">
    <property type="entry name" value="Ldh_1_N"/>
    <property type="match status" value="1"/>
</dbReference>
<accession>A0A7J9RU88</accession>
<sequence length="311" mass="34574">MINMTKIAFIGVGKIGQTIAFNTIMDGYADEVMIYDIIPELPEKFEHELRHALASKRLKVELLSTNNLDDVAGADIVVITAGKPRKPGMSRRDLFVDNAKIMMDLANKLPKKNHGAVYIMVSNPVDMMASVFARYSKEFVISTGDQVETMRLRAYIAKKLKIPVYRVNGFVGGEHGEDAVVLWSTVTVNGKPFSEDLGVTKAEVEDYVKKIPGEIIRVMGGTTWGPGTIIAELIRAVALNENKVMSIATPRQFEDEIIHVSVPTVVGSSIGPSLENLLDEKDRWNLMASMKDFYNVYKENLKHLETSIQAQ</sequence>
<dbReference type="AlphaFoldDB" id="A0A7J9RU88"/>
<dbReference type="GO" id="GO:0006099">
    <property type="term" value="P:tricarboxylic acid cycle"/>
    <property type="evidence" value="ECO:0007669"/>
    <property type="project" value="UniProtKB-KW"/>
</dbReference>
<dbReference type="PIRSF" id="PIRSF000102">
    <property type="entry name" value="Lac_mal_DH"/>
    <property type="match status" value="1"/>
</dbReference>
<protein>
    <recommendedName>
        <fullName evidence="2">Malate dehydrogenase</fullName>
    </recommendedName>
</protein>
<reference evidence="12 13" key="1">
    <citation type="submission" date="2020-08" db="EMBL/GenBank/DDBJ databases">
        <title>Genomic Encyclopedia of Type Strains, Phase IV (KMG-IV): sequencing the most valuable type-strain genomes for metagenomic binning, comparative biology and taxonomic classification.</title>
        <authorList>
            <person name="Goeker M."/>
        </authorList>
    </citation>
    <scope>NUCLEOTIDE SEQUENCE [LARGE SCALE GENOMIC DNA]</scope>
    <source>
        <strain evidence="12 13">DSM 12421</strain>
    </source>
</reference>
<feature type="binding site" evidence="7">
    <location>
        <position position="151"/>
    </location>
    <ligand>
        <name>substrate</name>
    </ligand>
</feature>
<evidence type="ECO:0000256" key="3">
    <source>
        <dbReference type="ARBA" id="ARBA00022532"/>
    </source>
</evidence>
<evidence type="ECO:0000256" key="9">
    <source>
        <dbReference type="RuleBase" id="RU003369"/>
    </source>
</evidence>
<dbReference type="PANTHER" id="PTHR43128:SF16">
    <property type="entry name" value="L-LACTATE DEHYDROGENASE"/>
    <property type="match status" value="1"/>
</dbReference>
<dbReference type="InterPro" id="IPR015955">
    <property type="entry name" value="Lactate_DH/Glyco_Ohase_4_C"/>
</dbReference>
<dbReference type="SUPFAM" id="SSF51735">
    <property type="entry name" value="NAD(P)-binding Rossmann-fold domains"/>
    <property type="match status" value="1"/>
</dbReference>
<comment type="caution">
    <text evidence="12">The sequence shown here is derived from an EMBL/GenBank/DDBJ whole genome shotgun (WGS) entry which is preliminary data.</text>
</comment>
<dbReference type="Gene3D" id="3.90.110.10">
    <property type="entry name" value="Lactate dehydrogenase/glycoside hydrolase, family 4, C-terminal"/>
    <property type="match status" value="1"/>
</dbReference>
<dbReference type="EMBL" id="JACHFY010000007">
    <property type="protein sequence ID" value="MBB5253802.1"/>
    <property type="molecule type" value="Genomic_DNA"/>
</dbReference>
<feature type="binding site" evidence="8">
    <location>
        <position position="36"/>
    </location>
    <ligand>
        <name>NAD(+)</name>
        <dbReference type="ChEBI" id="CHEBI:57540"/>
    </ligand>
</feature>
<feature type="binding site" evidence="7">
    <location>
        <position position="123"/>
    </location>
    <ligand>
        <name>substrate</name>
    </ligand>
</feature>
<dbReference type="Pfam" id="PF02866">
    <property type="entry name" value="Ldh_1_C"/>
    <property type="match status" value="1"/>
</dbReference>
<dbReference type="Proteomes" id="UP000582213">
    <property type="component" value="Unassembled WGS sequence"/>
</dbReference>
<evidence type="ECO:0000313" key="12">
    <source>
        <dbReference type="EMBL" id="MBB5253802.1"/>
    </source>
</evidence>
<evidence type="ECO:0000256" key="1">
    <source>
        <dbReference type="ARBA" id="ARBA00008104"/>
    </source>
</evidence>
<gene>
    <name evidence="12" type="ORF">HNQ62_001573</name>
</gene>
<feature type="binding site" evidence="7">
    <location>
        <position position="85"/>
    </location>
    <ligand>
        <name>substrate</name>
    </ligand>
</feature>
<dbReference type="InterPro" id="IPR001557">
    <property type="entry name" value="L-lactate/malate_DH"/>
</dbReference>
<evidence type="ECO:0000256" key="4">
    <source>
        <dbReference type="ARBA" id="ARBA00023002"/>
    </source>
</evidence>
<evidence type="ECO:0000256" key="5">
    <source>
        <dbReference type="ARBA" id="ARBA00023027"/>
    </source>
</evidence>
<feature type="binding site" evidence="8">
    <location>
        <position position="98"/>
    </location>
    <ligand>
        <name>NAD(+)</name>
        <dbReference type="ChEBI" id="CHEBI:57540"/>
    </ligand>
</feature>
<proteinExistence type="inferred from homology"/>
<feature type="domain" description="Lactate/malate dehydrogenase C-terminal" evidence="11">
    <location>
        <begin position="149"/>
        <end position="289"/>
    </location>
</feature>
<dbReference type="InterPro" id="IPR001236">
    <property type="entry name" value="Lactate/malate_DH_N"/>
</dbReference>
<evidence type="ECO:0000259" key="11">
    <source>
        <dbReference type="Pfam" id="PF02866"/>
    </source>
</evidence>
<evidence type="ECO:0000256" key="7">
    <source>
        <dbReference type="PIRSR" id="PIRSR000102-2"/>
    </source>
</evidence>
<dbReference type="InterPro" id="IPR022383">
    <property type="entry name" value="Lactate/malate_DH_C"/>
</dbReference>
<dbReference type="Gene3D" id="3.40.50.720">
    <property type="entry name" value="NAD(P)-binding Rossmann-like Domain"/>
    <property type="match status" value="1"/>
</dbReference>
<comment type="similarity">
    <text evidence="1 9">Belongs to the LDH/MDH superfamily.</text>
</comment>
<keyword evidence="4 9" id="KW-0560">Oxidoreductase</keyword>